<reference evidence="2" key="1">
    <citation type="journal article" date="2014" name="Int. J. Syst. Evol. Microbiol.">
        <title>Complete genome sequence of Corynebacterium casei LMG S-19264T (=DSM 44701T), isolated from a smear-ripened cheese.</title>
        <authorList>
            <consortium name="US DOE Joint Genome Institute (JGI-PGF)"/>
            <person name="Walter F."/>
            <person name="Albersmeier A."/>
            <person name="Kalinowski J."/>
            <person name="Ruckert C."/>
        </authorList>
    </citation>
    <scope>NUCLEOTIDE SEQUENCE</scope>
    <source>
        <strain evidence="2">KCTC 23077</strain>
    </source>
</reference>
<evidence type="ECO:0000313" key="3">
    <source>
        <dbReference type="Proteomes" id="UP000646426"/>
    </source>
</evidence>
<protein>
    <submittedName>
        <fullName evidence="2">Uncharacterized protein</fullName>
    </submittedName>
</protein>
<accession>A0A918W7V5</accession>
<dbReference type="EMBL" id="BMYD01000002">
    <property type="protein sequence ID" value="GHA78744.1"/>
    <property type="molecule type" value="Genomic_DNA"/>
</dbReference>
<name>A0A918W7V5_9GAMM</name>
<organism evidence="2 3">
    <name type="scientific">Cognatilysobacter bugurensis</name>
    <dbReference type="NCBI Taxonomy" id="543356"/>
    <lineage>
        <taxon>Bacteria</taxon>
        <taxon>Pseudomonadati</taxon>
        <taxon>Pseudomonadota</taxon>
        <taxon>Gammaproteobacteria</taxon>
        <taxon>Lysobacterales</taxon>
        <taxon>Lysobacteraceae</taxon>
        <taxon>Cognatilysobacter</taxon>
    </lineage>
</organism>
<evidence type="ECO:0000313" key="2">
    <source>
        <dbReference type="EMBL" id="GHA78744.1"/>
    </source>
</evidence>
<dbReference type="Proteomes" id="UP000646426">
    <property type="component" value="Unassembled WGS sequence"/>
</dbReference>
<feature type="region of interest" description="Disordered" evidence="1">
    <location>
        <begin position="35"/>
        <end position="58"/>
    </location>
</feature>
<proteinExistence type="predicted"/>
<reference evidence="2" key="2">
    <citation type="submission" date="2020-09" db="EMBL/GenBank/DDBJ databases">
        <authorList>
            <person name="Sun Q."/>
            <person name="Kim S."/>
        </authorList>
    </citation>
    <scope>NUCLEOTIDE SEQUENCE</scope>
    <source>
        <strain evidence="2">KCTC 23077</strain>
    </source>
</reference>
<dbReference type="AlphaFoldDB" id="A0A918W7V5"/>
<sequence>MLERRLAELLPVSKAVVVASEARLAIDAALHDVLRDAGKDESREPRHGAYPDRDARHRTCVELTHRQAMPRGASETNLTP</sequence>
<keyword evidence="3" id="KW-1185">Reference proteome</keyword>
<gene>
    <name evidence="2" type="ORF">GCM10007067_15150</name>
</gene>
<evidence type="ECO:0000256" key="1">
    <source>
        <dbReference type="SAM" id="MobiDB-lite"/>
    </source>
</evidence>
<comment type="caution">
    <text evidence="2">The sequence shown here is derived from an EMBL/GenBank/DDBJ whole genome shotgun (WGS) entry which is preliminary data.</text>
</comment>